<protein>
    <submittedName>
        <fullName evidence="11">Cytochrome P450 3A19</fullName>
    </submittedName>
</protein>
<evidence type="ECO:0000256" key="7">
    <source>
        <dbReference type="ARBA" id="ARBA00023033"/>
    </source>
</evidence>
<keyword evidence="4 8" id="KW-0479">Metal-binding</keyword>
<evidence type="ECO:0000256" key="8">
    <source>
        <dbReference type="PIRSR" id="PIRSR602401-1"/>
    </source>
</evidence>
<evidence type="ECO:0000313" key="12">
    <source>
        <dbReference type="Proteomes" id="UP001233172"/>
    </source>
</evidence>
<evidence type="ECO:0000256" key="3">
    <source>
        <dbReference type="ARBA" id="ARBA00022617"/>
    </source>
</evidence>
<dbReference type="GO" id="GO:0005506">
    <property type="term" value="F:iron ion binding"/>
    <property type="evidence" value="ECO:0007669"/>
    <property type="project" value="InterPro"/>
</dbReference>
<comment type="cofactor">
    <cofactor evidence="1 8">
        <name>heme</name>
        <dbReference type="ChEBI" id="CHEBI:30413"/>
    </cofactor>
</comment>
<dbReference type="Pfam" id="PF00067">
    <property type="entry name" value="p450"/>
    <property type="match status" value="1"/>
</dbReference>
<dbReference type="Proteomes" id="UP001233172">
    <property type="component" value="Unassembled WGS sequence"/>
</dbReference>
<dbReference type="PRINTS" id="PR00385">
    <property type="entry name" value="P450"/>
</dbReference>
<feature type="binding site" description="axial binding residue" evidence="8">
    <location>
        <position position="468"/>
    </location>
    <ligand>
        <name>heme</name>
        <dbReference type="ChEBI" id="CHEBI:30413"/>
    </ligand>
    <ligandPart>
        <name>Fe</name>
        <dbReference type="ChEBI" id="CHEBI:18248"/>
    </ligandPart>
</feature>
<reference evidence="11" key="2">
    <citation type="submission" date="2023-04" db="EMBL/GenBank/DDBJ databases">
        <authorList>
            <person name="Bu L."/>
            <person name="Lu L."/>
            <person name="Laidemitt M.R."/>
            <person name="Zhang S.M."/>
            <person name="Mutuku M."/>
            <person name="Mkoji G."/>
            <person name="Steinauer M."/>
            <person name="Loker E.S."/>
        </authorList>
    </citation>
    <scope>NUCLEOTIDE SEQUENCE</scope>
    <source>
        <strain evidence="11">KasaAsao</strain>
        <tissue evidence="11">Whole Snail</tissue>
    </source>
</reference>
<evidence type="ECO:0000256" key="10">
    <source>
        <dbReference type="SAM" id="Phobius"/>
    </source>
</evidence>
<keyword evidence="10" id="KW-0472">Membrane</keyword>
<sequence length="527" mass="60331">MVEAEVQSNAFFYATIAAVTVVAYVVYKRLVDNENWEKYGVKHGNLSVTYITRLRDGFGQLLKEHGDTVGLKNMQMMLVTKDLQILREVFVKDFSNFIDRPRGPATLSHVERSLIFLKGQDWRRVRHIVTPAYSTGKLKHIYKIIDERAKKLAQVLEDFARKDKLVPVKLNAGQFTGEVIARSAFGLSSDCQGGENDEFIHYCQKFFKLQSKNLNFLLILFMVFPNVQKFLVKTLKWRIFDSFDETADNYFTSTLRKSIQVRQEAEGRGEKLPSDLLQNFINARKPEHKEESTKEEEAEAKLACSGLPSDTQLNKAMSEEELLGQSLIIIFAGFETASGVLATCFYTLAKYPEYQEKVYEELKSVLKSDTPSYEELAQLTYTEQFINETLRLYPPSSMISRQAAETKTYGSITIPKGAAVLIPIFSILTDPRYYPDPERFDPDRFSEENRAGRDPMTFIPFGYGPHLCIGMRLVYLQLKSALAQTVRRVRFELNDRTEPKLGSEPTFRDLGLLIPDKPFLLSVKPRN</sequence>
<organism evidence="11 12">
    <name type="scientific">Biomphalaria pfeifferi</name>
    <name type="common">Bloodfluke planorb</name>
    <name type="synonym">Freshwater snail</name>
    <dbReference type="NCBI Taxonomy" id="112525"/>
    <lineage>
        <taxon>Eukaryota</taxon>
        <taxon>Metazoa</taxon>
        <taxon>Spiralia</taxon>
        <taxon>Lophotrochozoa</taxon>
        <taxon>Mollusca</taxon>
        <taxon>Gastropoda</taxon>
        <taxon>Heterobranchia</taxon>
        <taxon>Euthyneura</taxon>
        <taxon>Panpulmonata</taxon>
        <taxon>Hygrophila</taxon>
        <taxon>Lymnaeoidea</taxon>
        <taxon>Planorbidae</taxon>
        <taxon>Biomphalaria</taxon>
    </lineage>
</organism>
<keyword evidence="7 9" id="KW-0503">Monooxygenase</keyword>
<dbReference type="InterPro" id="IPR017972">
    <property type="entry name" value="Cyt_P450_CS"/>
</dbReference>
<name>A0AAD8AZK6_BIOPF</name>
<accession>A0AAD8AZK6</accession>
<dbReference type="FunFam" id="1.10.630.10:FF:000182">
    <property type="entry name" value="Cytochrome P450 3A4"/>
    <property type="match status" value="1"/>
</dbReference>
<dbReference type="PRINTS" id="PR00463">
    <property type="entry name" value="EP450I"/>
</dbReference>
<dbReference type="EMBL" id="JASAOG010000184">
    <property type="protein sequence ID" value="KAK0045226.1"/>
    <property type="molecule type" value="Genomic_DNA"/>
</dbReference>
<dbReference type="Gene3D" id="1.10.630.10">
    <property type="entry name" value="Cytochrome P450"/>
    <property type="match status" value="1"/>
</dbReference>
<dbReference type="GO" id="GO:0004497">
    <property type="term" value="F:monooxygenase activity"/>
    <property type="evidence" value="ECO:0007669"/>
    <property type="project" value="UniProtKB-KW"/>
</dbReference>
<keyword evidence="12" id="KW-1185">Reference proteome</keyword>
<dbReference type="InterPro" id="IPR050476">
    <property type="entry name" value="Insect_CytP450_Detox"/>
</dbReference>
<feature type="transmembrane region" description="Helical" evidence="10">
    <location>
        <begin position="327"/>
        <end position="349"/>
    </location>
</feature>
<keyword evidence="3 8" id="KW-0349">Heme</keyword>
<comment type="caution">
    <text evidence="11">The sequence shown here is derived from an EMBL/GenBank/DDBJ whole genome shotgun (WGS) entry which is preliminary data.</text>
</comment>
<reference evidence="11" key="1">
    <citation type="journal article" date="2023" name="PLoS Negl. Trop. Dis.">
        <title>A genome sequence for Biomphalaria pfeifferi, the major vector snail for the human-infecting parasite Schistosoma mansoni.</title>
        <authorList>
            <person name="Bu L."/>
            <person name="Lu L."/>
            <person name="Laidemitt M.R."/>
            <person name="Zhang S.M."/>
            <person name="Mutuku M."/>
            <person name="Mkoji G."/>
            <person name="Steinauer M."/>
            <person name="Loker E.S."/>
        </authorList>
    </citation>
    <scope>NUCLEOTIDE SEQUENCE</scope>
    <source>
        <strain evidence="11">KasaAsao</strain>
    </source>
</reference>
<dbReference type="InterPro" id="IPR036396">
    <property type="entry name" value="Cyt_P450_sf"/>
</dbReference>
<feature type="transmembrane region" description="Helical" evidence="10">
    <location>
        <begin position="6"/>
        <end position="27"/>
    </location>
</feature>
<dbReference type="InterPro" id="IPR002401">
    <property type="entry name" value="Cyt_P450_E_grp-I"/>
</dbReference>
<keyword evidence="6 8" id="KW-0408">Iron</keyword>
<dbReference type="InterPro" id="IPR001128">
    <property type="entry name" value="Cyt_P450"/>
</dbReference>
<dbReference type="PROSITE" id="PS00086">
    <property type="entry name" value="CYTOCHROME_P450"/>
    <property type="match status" value="1"/>
</dbReference>
<dbReference type="PANTHER" id="PTHR24292">
    <property type="entry name" value="CYTOCHROME P450"/>
    <property type="match status" value="1"/>
</dbReference>
<evidence type="ECO:0000256" key="1">
    <source>
        <dbReference type="ARBA" id="ARBA00001971"/>
    </source>
</evidence>
<evidence type="ECO:0000313" key="11">
    <source>
        <dbReference type="EMBL" id="KAK0045226.1"/>
    </source>
</evidence>
<dbReference type="SUPFAM" id="SSF48264">
    <property type="entry name" value="Cytochrome P450"/>
    <property type="match status" value="1"/>
</dbReference>
<keyword evidence="5 9" id="KW-0560">Oxidoreductase</keyword>
<keyword evidence="10" id="KW-0812">Transmembrane</keyword>
<gene>
    <name evidence="11" type="ORF">Bpfe_025375</name>
</gene>
<comment type="similarity">
    <text evidence="2 9">Belongs to the cytochrome P450 family.</text>
</comment>
<evidence type="ECO:0000256" key="6">
    <source>
        <dbReference type="ARBA" id="ARBA00023004"/>
    </source>
</evidence>
<proteinExistence type="inferred from homology"/>
<dbReference type="AlphaFoldDB" id="A0AAD8AZK6"/>
<evidence type="ECO:0000256" key="9">
    <source>
        <dbReference type="RuleBase" id="RU000461"/>
    </source>
</evidence>
<evidence type="ECO:0000256" key="4">
    <source>
        <dbReference type="ARBA" id="ARBA00022723"/>
    </source>
</evidence>
<evidence type="ECO:0000256" key="2">
    <source>
        <dbReference type="ARBA" id="ARBA00010617"/>
    </source>
</evidence>
<dbReference type="GO" id="GO:0016705">
    <property type="term" value="F:oxidoreductase activity, acting on paired donors, with incorporation or reduction of molecular oxygen"/>
    <property type="evidence" value="ECO:0007669"/>
    <property type="project" value="InterPro"/>
</dbReference>
<dbReference type="PANTHER" id="PTHR24292:SF102">
    <property type="entry name" value="CYTOCHROME P450 FAMILY-RELATED"/>
    <property type="match status" value="1"/>
</dbReference>
<evidence type="ECO:0000256" key="5">
    <source>
        <dbReference type="ARBA" id="ARBA00023002"/>
    </source>
</evidence>
<keyword evidence="10" id="KW-1133">Transmembrane helix</keyword>
<feature type="transmembrane region" description="Helical" evidence="10">
    <location>
        <begin position="214"/>
        <end position="232"/>
    </location>
</feature>
<dbReference type="GO" id="GO:0020037">
    <property type="term" value="F:heme binding"/>
    <property type="evidence" value="ECO:0007669"/>
    <property type="project" value="InterPro"/>
</dbReference>